<gene>
    <name evidence="3" type="ORF">IXB50_21380</name>
</gene>
<name>A0A947DJ09_9CYAN</name>
<dbReference type="InterPro" id="IPR013762">
    <property type="entry name" value="Integrase-like_cat_sf"/>
</dbReference>
<evidence type="ECO:0000256" key="1">
    <source>
        <dbReference type="ARBA" id="ARBA00023172"/>
    </source>
</evidence>
<feature type="region of interest" description="Disordered" evidence="2">
    <location>
        <begin position="350"/>
        <end position="373"/>
    </location>
</feature>
<dbReference type="GO" id="GO:0003677">
    <property type="term" value="F:DNA binding"/>
    <property type="evidence" value="ECO:0007669"/>
    <property type="project" value="InterPro"/>
</dbReference>
<reference evidence="3" key="1">
    <citation type="submission" date="2020-11" db="EMBL/GenBank/DDBJ databases">
        <authorList>
            <person name="Konstantinou D."/>
            <person name="Gkelis S."/>
            <person name="Popin R."/>
            <person name="Fewer D."/>
            <person name="Sivonen K."/>
        </authorList>
    </citation>
    <scope>NUCLEOTIDE SEQUENCE</scope>
    <source>
        <strain evidence="3">TAU-MAC 1115</strain>
    </source>
</reference>
<organism evidence="3 4">
    <name type="scientific">Leptothoe spongobia TAU-MAC 1115</name>
    <dbReference type="NCBI Taxonomy" id="1967444"/>
    <lineage>
        <taxon>Bacteria</taxon>
        <taxon>Bacillati</taxon>
        <taxon>Cyanobacteriota</taxon>
        <taxon>Cyanophyceae</taxon>
        <taxon>Nodosilineales</taxon>
        <taxon>Cymatolegaceae</taxon>
        <taxon>Leptothoe</taxon>
        <taxon>Leptothoe spongobia</taxon>
    </lineage>
</organism>
<dbReference type="Proteomes" id="UP000717364">
    <property type="component" value="Unassembled WGS sequence"/>
</dbReference>
<accession>A0A947DJ09</accession>
<dbReference type="EMBL" id="JADOES010000069">
    <property type="protein sequence ID" value="MBT9317971.1"/>
    <property type="molecule type" value="Genomic_DNA"/>
</dbReference>
<evidence type="ECO:0000256" key="2">
    <source>
        <dbReference type="SAM" id="MobiDB-lite"/>
    </source>
</evidence>
<dbReference type="GO" id="GO:0015074">
    <property type="term" value="P:DNA integration"/>
    <property type="evidence" value="ECO:0007669"/>
    <property type="project" value="InterPro"/>
</dbReference>
<dbReference type="GO" id="GO:0006310">
    <property type="term" value="P:DNA recombination"/>
    <property type="evidence" value="ECO:0007669"/>
    <property type="project" value="UniProtKB-KW"/>
</dbReference>
<dbReference type="SUPFAM" id="SSF56349">
    <property type="entry name" value="DNA breaking-rejoining enzymes"/>
    <property type="match status" value="1"/>
</dbReference>
<reference evidence="3" key="2">
    <citation type="journal article" date="2021" name="Mar. Drugs">
        <title>Genome Reduction and Secondary Metabolism of the Marine Sponge-Associated Cyanobacterium Leptothoe.</title>
        <authorList>
            <person name="Konstantinou D."/>
            <person name="Popin R.V."/>
            <person name="Fewer D.P."/>
            <person name="Sivonen K."/>
            <person name="Gkelis S."/>
        </authorList>
    </citation>
    <scope>NUCLEOTIDE SEQUENCE</scope>
    <source>
        <strain evidence="3">TAU-MAC 1115</strain>
    </source>
</reference>
<dbReference type="AlphaFoldDB" id="A0A947DJ09"/>
<evidence type="ECO:0000313" key="3">
    <source>
        <dbReference type="EMBL" id="MBT9317971.1"/>
    </source>
</evidence>
<sequence>MPKLEYTLAAVNARLKANNTKVVLEQRGSSLSMRATLPPKPGSNRIVPYQQRIALNLPANPDGLKRAEKDARLLGARLATKEFDWVDYEVHLVKVKHTTKDVVKEFEKDYRSRNELKQSTWNENWAKIFKRLPPNKKLTADILIGQVLKQPHNTRMRQQTCQRLQKLADFAKIEVDLMQYQGNYGPSKVQDRELPSDELIVEWFERIPNKGWRWIYGIMAAAGLRPHEAFFCEWVPEGLQVLKGKTGPRLVFQLFYPEWVEAWGLKNICRPRIDAEHAYTKGNLGKKINNQFHRYGLPFQPYDLRHAFAIRTSVNFNLPETVSANLMGHTPSIHLARYHKHISLAHSQQAVKRALNSADRPTPPKRRDDGSVL</sequence>
<keyword evidence="4" id="KW-1185">Reference proteome</keyword>
<dbReference type="RefSeq" id="WP_215611033.1">
    <property type="nucleotide sequence ID" value="NZ_JADOES010000069.1"/>
</dbReference>
<keyword evidence="1" id="KW-0233">DNA recombination</keyword>
<comment type="caution">
    <text evidence="3">The sequence shown here is derived from an EMBL/GenBank/DDBJ whole genome shotgun (WGS) entry which is preliminary data.</text>
</comment>
<dbReference type="InterPro" id="IPR011010">
    <property type="entry name" value="DNA_brk_join_enz"/>
</dbReference>
<dbReference type="Gene3D" id="1.10.443.10">
    <property type="entry name" value="Intergrase catalytic core"/>
    <property type="match status" value="1"/>
</dbReference>
<proteinExistence type="predicted"/>
<evidence type="ECO:0000313" key="4">
    <source>
        <dbReference type="Proteomes" id="UP000717364"/>
    </source>
</evidence>
<protein>
    <submittedName>
        <fullName evidence="3">Site-specific integrase</fullName>
    </submittedName>
</protein>